<organism evidence="7 8">
    <name type="scientific">Pendulispora albinea</name>
    <dbReference type="NCBI Taxonomy" id="2741071"/>
    <lineage>
        <taxon>Bacteria</taxon>
        <taxon>Pseudomonadati</taxon>
        <taxon>Myxococcota</taxon>
        <taxon>Myxococcia</taxon>
        <taxon>Myxococcales</taxon>
        <taxon>Sorangiineae</taxon>
        <taxon>Pendulisporaceae</taxon>
        <taxon>Pendulispora</taxon>
    </lineage>
</organism>
<keyword evidence="4" id="KW-0804">Transcription</keyword>
<evidence type="ECO:0000313" key="7">
    <source>
        <dbReference type="EMBL" id="WXB14190.1"/>
    </source>
</evidence>
<gene>
    <name evidence="7" type="ORF">LZC94_40975</name>
</gene>
<dbReference type="CDD" id="cd06171">
    <property type="entry name" value="Sigma70_r4"/>
    <property type="match status" value="1"/>
</dbReference>
<dbReference type="InterPro" id="IPR007627">
    <property type="entry name" value="RNA_pol_sigma70_r2"/>
</dbReference>
<dbReference type="PANTHER" id="PTHR43133">
    <property type="entry name" value="RNA POLYMERASE ECF-TYPE SIGMA FACTO"/>
    <property type="match status" value="1"/>
</dbReference>
<dbReference type="RefSeq" id="WP_394823808.1">
    <property type="nucleotide sequence ID" value="NZ_CP089984.1"/>
</dbReference>
<keyword evidence="3" id="KW-0731">Sigma factor</keyword>
<protein>
    <submittedName>
        <fullName evidence="7">Sigma-70 family RNA polymerase sigma factor</fullName>
    </submittedName>
</protein>
<accession>A0ABZ2LYI9</accession>
<evidence type="ECO:0000256" key="2">
    <source>
        <dbReference type="ARBA" id="ARBA00023015"/>
    </source>
</evidence>
<dbReference type="Gene3D" id="1.10.1740.10">
    <property type="match status" value="1"/>
</dbReference>
<dbReference type="InterPro" id="IPR014284">
    <property type="entry name" value="RNA_pol_sigma-70_dom"/>
</dbReference>
<reference evidence="7 8" key="1">
    <citation type="submission" date="2021-12" db="EMBL/GenBank/DDBJ databases">
        <title>Discovery of the Pendulisporaceae a myxobacterial family with distinct sporulation behavior and unique specialized metabolism.</title>
        <authorList>
            <person name="Garcia R."/>
            <person name="Popoff A."/>
            <person name="Bader C.D."/>
            <person name="Loehr J."/>
            <person name="Walesch S."/>
            <person name="Walt C."/>
            <person name="Boldt J."/>
            <person name="Bunk B."/>
            <person name="Haeckl F.J.F.P.J."/>
            <person name="Gunesch A.P."/>
            <person name="Birkelbach J."/>
            <person name="Nuebel U."/>
            <person name="Pietschmann T."/>
            <person name="Bach T."/>
            <person name="Mueller R."/>
        </authorList>
    </citation>
    <scope>NUCLEOTIDE SEQUENCE [LARGE SCALE GENOMIC DNA]</scope>
    <source>
        <strain evidence="7 8">MSr11954</strain>
    </source>
</reference>
<feature type="domain" description="RNA polymerase sigma-70 region 2" evidence="5">
    <location>
        <begin position="24"/>
        <end position="86"/>
    </location>
</feature>
<evidence type="ECO:0000259" key="5">
    <source>
        <dbReference type="Pfam" id="PF04542"/>
    </source>
</evidence>
<dbReference type="Proteomes" id="UP001370348">
    <property type="component" value="Chromosome"/>
</dbReference>
<dbReference type="EMBL" id="CP089984">
    <property type="protein sequence ID" value="WXB14190.1"/>
    <property type="molecule type" value="Genomic_DNA"/>
</dbReference>
<name>A0ABZ2LYI9_9BACT</name>
<dbReference type="InterPro" id="IPR013324">
    <property type="entry name" value="RNA_pol_sigma_r3/r4-like"/>
</dbReference>
<evidence type="ECO:0000256" key="3">
    <source>
        <dbReference type="ARBA" id="ARBA00023082"/>
    </source>
</evidence>
<dbReference type="InterPro" id="IPR013325">
    <property type="entry name" value="RNA_pol_sigma_r2"/>
</dbReference>
<evidence type="ECO:0000313" key="8">
    <source>
        <dbReference type="Proteomes" id="UP001370348"/>
    </source>
</evidence>
<feature type="domain" description="RNA polymerase sigma factor 70 region 4 type 2" evidence="6">
    <location>
        <begin position="126"/>
        <end position="176"/>
    </location>
</feature>
<dbReference type="Gene3D" id="1.10.10.10">
    <property type="entry name" value="Winged helix-like DNA-binding domain superfamily/Winged helix DNA-binding domain"/>
    <property type="match status" value="1"/>
</dbReference>
<dbReference type="PANTHER" id="PTHR43133:SF51">
    <property type="entry name" value="RNA POLYMERASE SIGMA FACTOR"/>
    <property type="match status" value="1"/>
</dbReference>
<dbReference type="InterPro" id="IPR039425">
    <property type="entry name" value="RNA_pol_sigma-70-like"/>
</dbReference>
<dbReference type="NCBIfam" id="TIGR02937">
    <property type="entry name" value="sigma70-ECF"/>
    <property type="match status" value="1"/>
</dbReference>
<evidence type="ECO:0000256" key="1">
    <source>
        <dbReference type="ARBA" id="ARBA00010641"/>
    </source>
</evidence>
<evidence type="ECO:0000256" key="4">
    <source>
        <dbReference type="ARBA" id="ARBA00023163"/>
    </source>
</evidence>
<comment type="similarity">
    <text evidence="1">Belongs to the sigma-70 factor family. ECF subfamily.</text>
</comment>
<dbReference type="Pfam" id="PF08281">
    <property type="entry name" value="Sigma70_r4_2"/>
    <property type="match status" value="1"/>
</dbReference>
<proteinExistence type="inferred from homology"/>
<keyword evidence="8" id="KW-1185">Reference proteome</keyword>
<keyword evidence="2" id="KW-0805">Transcription regulation</keyword>
<dbReference type="Pfam" id="PF04542">
    <property type="entry name" value="Sigma70_r2"/>
    <property type="match status" value="1"/>
</dbReference>
<dbReference type="SUPFAM" id="SSF88946">
    <property type="entry name" value="Sigma2 domain of RNA polymerase sigma factors"/>
    <property type="match status" value="1"/>
</dbReference>
<sequence length="193" mass="21996">MTEGARSDIAIAAAYGNDEALAVLVRTYHDRVYRFGLRVCRDGYDADDAVQEAFIKLAKRPDVAQDPSALSWLMSVIRNTCRRMLRPFVRQRRSSRLESLDETGAAVSEHANPHEALERWELVRTVHSAIASLDRPYREVLVMRDLEGLTGRETCQALGLDVATMKTRLHRARTRLREELLRHRDGSTDHEPS</sequence>
<dbReference type="InterPro" id="IPR036388">
    <property type="entry name" value="WH-like_DNA-bd_sf"/>
</dbReference>
<dbReference type="InterPro" id="IPR013249">
    <property type="entry name" value="RNA_pol_sigma70_r4_t2"/>
</dbReference>
<evidence type="ECO:0000259" key="6">
    <source>
        <dbReference type="Pfam" id="PF08281"/>
    </source>
</evidence>
<dbReference type="SUPFAM" id="SSF88659">
    <property type="entry name" value="Sigma3 and sigma4 domains of RNA polymerase sigma factors"/>
    <property type="match status" value="1"/>
</dbReference>